<name>K0AX12_GOTA9</name>
<keyword evidence="6" id="KW-0975">Bacterial flagellum</keyword>
<comment type="subcellular location">
    <subcellularLocation>
        <location evidence="1">Bacterial flagellum</location>
    </subcellularLocation>
    <subcellularLocation>
        <location evidence="2">Secreted</location>
    </subcellularLocation>
</comment>
<dbReference type="GO" id="GO:0005576">
    <property type="term" value="C:extracellular region"/>
    <property type="evidence" value="ECO:0007669"/>
    <property type="project" value="UniProtKB-SubCell"/>
</dbReference>
<evidence type="ECO:0000259" key="7">
    <source>
        <dbReference type="Pfam" id="PF06429"/>
    </source>
</evidence>
<dbReference type="HOGENOM" id="CLU_012762_1_1_9"/>
<dbReference type="STRING" id="1128398.Curi_c02420"/>
<sequence length="661" mass="73751">MAWLGLNTAVSGLFGSQRKLYTVNHNVANASREGYSRQKVNESSSIPRHITGMGYIGTGVSINSVDRIRDIYLDKKYRTESASLGEWNIKQLGLSEIENVLRGSQEEGINVNIDEFFKAIGDLSTDPSDMSRRTAFREKTNTLNVTINETVKRLYKQQKDINFEVKTKVKEINDLADQIKSLNDQIFVMEVDGHKANDLRDQRDIIVDKLSQIVDIEVEEKVVNLEESKQKGKIEVRQFEVRIGGMTLVDHNRTSKLKYPPDVMQNTLNPEEPLYKVEWASGGEVKLKSGELKGLLQIRDGGYEASDEIAGDNIKNTSDAKYQFKGYNGIPYYIKRLDEFASGFASKINEIHSKGINLNKGTGVLLFDVDDSIKQKYGNILIDTTGNIKIRDENGKILGTINEDGEIVDANNKNWGVPDADGKLVDVDGNVLGTISSDVKIIKNGDGNVEITLGTGADEYKLVKKTDGNIVKLNSDGTETTIMDKDGDVKGSSDNFTKDSAGNLLISNTSYEKFVKENMRADNIKLSDDIINDLNNIATIDSEDSENIEDNKILKEILEARESTTFFDRTAKYQGRPEDFMTSIFSTLGTDSQQSNRMSGIQKSIVNGVIKNRLSVSGVDLDEEMADMLKFQQLYNASARMITTFDQIYETTINRLGIVGR</sequence>
<dbReference type="RefSeq" id="WP_014966459.1">
    <property type="nucleotide sequence ID" value="NC_018664.1"/>
</dbReference>
<reference evidence="9 10" key="1">
    <citation type="journal article" date="2012" name="PLoS ONE">
        <title>The purine-utilizing bacterium Clostridium acidurici 9a: a genome-guided metabolic reconsideration.</title>
        <authorList>
            <person name="Hartwich K."/>
            <person name="Poehlein A."/>
            <person name="Daniel R."/>
        </authorList>
    </citation>
    <scope>NUCLEOTIDE SEQUENCE [LARGE SCALE GENOMIC DNA]</scope>
    <source>
        <strain evidence="10">ATCC 7906 / DSM 604 / BCRC 14475 / CIP 104303 / KCTC 5404 / NCIMB 10678 / 9a</strain>
    </source>
</reference>
<keyword evidence="10" id="KW-1185">Reference proteome</keyword>
<comment type="similarity">
    <text evidence="3">Belongs to the flagella basal body rod proteins family.</text>
</comment>
<dbReference type="InterPro" id="IPR053927">
    <property type="entry name" value="FlgK_helical"/>
</dbReference>
<feature type="domain" description="Flagellar hook-associated protein FlgK helical" evidence="8">
    <location>
        <begin position="94"/>
        <end position="367"/>
    </location>
</feature>
<dbReference type="OrthoDB" id="9802553at2"/>
<dbReference type="KEGG" id="cad:Curi_c02420"/>
<evidence type="ECO:0000256" key="5">
    <source>
        <dbReference type="ARBA" id="ARBA00022525"/>
    </source>
</evidence>
<dbReference type="Pfam" id="PF22638">
    <property type="entry name" value="FlgK_D1"/>
    <property type="match status" value="1"/>
</dbReference>
<keyword evidence="5" id="KW-0964">Secreted</keyword>
<dbReference type="SUPFAM" id="SSF64518">
    <property type="entry name" value="Phase 1 flagellin"/>
    <property type="match status" value="1"/>
</dbReference>
<evidence type="ECO:0000256" key="3">
    <source>
        <dbReference type="ARBA" id="ARBA00009677"/>
    </source>
</evidence>
<organism evidence="9 10">
    <name type="scientific">Gottschalkia acidurici (strain ATCC 7906 / DSM 604 / BCRC 14475 / CIP 104303 / KCTC 5404 / NCIMB 10678 / 9a)</name>
    <name type="common">Clostridium acidurici</name>
    <dbReference type="NCBI Taxonomy" id="1128398"/>
    <lineage>
        <taxon>Bacteria</taxon>
        <taxon>Bacillati</taxon>
        <taxon>Bacillota</taxon>
        <taxon>Tissierellia</taxon>
        <taxon>Tissierellales</taxon>
        <taxon>Gottschalkiaceae</taxon>
        <taxon>Gottschalkia</taxon>
    </lineage>
</organism>
<evidence type="ECO:0000313" key="10">
    <source>
        <dbReference type="Proteomes" id="UP000006094"/>
    </source>
</evidence>
<evidence type="ECO:0000259" key="8">
    <source>
        <dbReference type="Pfam" id="PF22638"/>
    </source>
</evidence>
<dbReference type="AlphaFoldDB" id="K0AX12"/>
<evidence type="ECO:0000256" key="6">
    <source>
        <dbReference type="ARBA" id="ARBA00023143"/>
    </source>
</evidence>
<dbReference type="PRINTS" id="PR01005">
    <property type="entry name" value="FLGHOOKAP1"/>
</dbReference>
<proteinExistence type="inferred from homology"/>
<evidence type="ECO:0000256" key="1">
    <source>
        <dbReference type="ARBA" id="ARBA00004365"/>
    </source>
</evidence>
<dbReference type="Proteomes" id="UP000006094">
    <property type="component" value="Chromosome"/>
</dbReference>
<accession>K0AX12</accession>
<evidence type="ECO:0000313" key="9">
    <source>
        <dbReference type="EMBL" id="AFS77322.1"/>
    </source>
</evidence>
<dbReference type="InterPro" id="IPR010930">
    <property type="entry name" value="Flg_bb/hook_C_dom"/>
</dbReference>
<gene>
    <name evidence="9" type="ordered locus">Curi_c02420</name>
</gene>
<dbReference type="InterPro" id="IPR002371">
    <property type="entry name" value="FlgK"/>
</dbReference>
<protein>
    <recommendedName>
        <fullName evidence="4">Flagellar hook-associated protein 1</fullName>
    </recommendedName>
</protein>
<dbReference type="Pfam" id="PF06429">
    <property type="entry name" value="Flg_bbr_C"/>
    <property type="match status" value="1"/>
</dbReference>
<dbReference type="EMBL" id="CP003326">
    <property type="protein sequence ID" value="AFS77322.1"/>
    <property type="molecule type" value="Genomic_DNA"/>
</dbReference>
<dbReference type="GO" id="GO:0005198">
    <property type="term" value="F:structural molecule activity"/>
    <property type="evidence" value="ECO:0007669"/>
    <property type="project" value="InterPro"/>
</dbReference>
<dbReference type="eggNOG" id="COG1256">
    <property type="taxonomic scope" value="Bacteria"/>
</dbReference>
<dbReference type="PANTHER" id="PTHR30033">
    <property type="entry name" value="FLAGELLAR HOOK-ASSOCIATED PROTEIN 1"/>
    <property type="match status" value="1"/>
</dbReference>
<evidence type="ECO:0000256" key="4">
    <source>
        <dbReference type="ARBA" id="ARBA00016244"/>
    </source>
</evidence>
<dbReference type="PANTHER" id="PTHR30033:SF1">
    <property type="entry name" value="FLAGELLAR HOOK-ASSOCIATED PROTEIN 1"/>
    <property type="match status" value="1"/>
</dbReference>
<feature type="domain" description="Flagellar basal-body/hook protein C-terminal" evidence="7">
    <location>
        <begin position="613"/>
        <end position="654"/>
    </location>
</feature>
<dbReference type="NCBIfam" id="TIGR02492">
    <property type="entry name" value="flgK_ends"/>
    <property type="match status" value="1"/>
</dbReference>
<dbReference type="GO" id="GO:0044780">
    <property type="term" value="P:bacterial-type flagellum assembly"/>
    <property type="evidence" value="ECO:0007669"/>
    <property type="project" value="InterPro"/>
</dbReference>
<evidence type="ECO:0000256" key="2">
    <source>
        <dbReference type="ARBA" id="ARBA00004613"/>
    </source>
</evidence>
<dbReference type="GO" id="GO:0009424">
    <property type="term" value="C:bacterial-type flagellum hook"/>
    <property type="evidence" value="ECO:0007669"/>
    <property type="project" value="InterPro"/>
</dbReference>